<reference evidence="1 2" key="1">
    <citation type="submission" date="2016-05" db="EMBL/GenBank/DDBJ databases">
        <title>Single-cell genome of chain-forming Candidatus Thiomargarita nelsonii and comparison to other large sulfur-oxidizing bacteria.</title>
        <authorList>
            <person name="Winkel M."/>
            <person name="Salman V."/>
            <person name="Woyke T."/>
            <person name="Schulz-Vogt H."/>
            <person name="Richter M."/>
            <person name="Flood B."/>
            <person name="Bailey J."/>
            <person name="Amann R."/>
            <person name="Mussmann M."/>
        </authorList>
    </citation>
    <scope>NUCLEOTIDE SEQUENCE [LARGE SCALE GENOMIC DNA]</scope>
    <source>
        <strain evidence="1 2">THI036</strain>
    </source>
</reference>
<sequence length="65" mass="7525">MHSSTLRVEYFLITQITPRIRRPKITSQLMCPHTSVTTTNVLIMAFSAATFERARSLFKSCHQRL</sequence>
<evidence type="ECO:0000313" key="1">
    <source>
        <dbReference type="EMBL" id="OAD21827.1"/>
    </source>
</evidence>
<dbReference type="AlphaFoldDB" id="A0A176S1K9"/>
<proteinExistence type="predicted"/>
<name>A0A176S1K9_9GAMM</name>
<dbReference type="EMBL" id="LUTY01001367">
    <property type="protein sequence ID" value="OAD21827.1"/>
    <property type="molecule type" value="Genomic_DNA"/>
</dbReference>
<comment type="caution">
    <text evidence="1">The sequence shown here is derived from an EMBL/GenBank/DDBJ whole genome shotgun (WGS) entry which is preliminary data.</text>
</comment>
<dbReference type="Proteomes" id="UP000076962">
    <property type="component" value="Unassembled WGS sequence"/>
</dbReference>
<protein>
    <submittedName>
        <fullName evidence="1">Uncharacterized protein</fullName>
    </submittedName>
</protein>
<accession>A0A176S1K9</accession>
<evidence type="ECO:0000313" key="2">
    <source>
        <dbReference type="Proteomes" id="UP000076962"/>
    </source>
</evidence>
<keyword evidence="2" id="KW-1185">Reference proteome</keyword>
<gene>
    <name evidence="1" type="ORF">THIOM_002401</name>
</gene>
<organism evidence="1 2">
    <name type="scientific">Candidatus Thiomargarita nelsonii</name>
    <dbReference type="NCBI Taxonomy" id="1003181"/>
    <lineage>
        <taxon>Bacteria</taxon>
        <taxon>Pseudomonadati</taxon>
        <taxon>Pseudomonadota</taxon>
        <taxon>Gammaproteobacteria</taxon>
        <taxon>Thiotrichales</taxon>
        <taxon>Thiotrichaceae</taxon>
        <taxon>Thiomargarita</taxon>
    </lineage>
</organism>